<dbReference type="PANTHER" id="PTHR33527">
    <property type="entry name" value="OS07G0274300 PROTEIN"/>
    <property type="match status" value="1"/>
</dbReference>
<organism evidence="1 2">
    <name type="scientific">Pisum sativum</name>
    <name type="common">Garden pea</name>
    <name type="synonym">Lathyrus oleraceus</name>
    <dbReference type="NCBI Taxonomy" id="3888"/>
    <lineage>
        <taxon>Eukaryota</taxon>
        <taxon>Viridiplantae</taxon>
        <taxon>Streptophyta</taxon>
        <taxon>Embryophyta</taxon>
        <taxon>Tracheophyta</taxon>
        <taxon>Spermatophyta</taxon>
        <taxon>Magnoliopsida</taxon>
        <taxon>eudicotyledons</taxon>
        <taxon>Gunneridae</taxon>
        <taxon>Pentapetalae</taxon>
        <taxon>rosids</taxon>
        <taxon>fabids</taxon>
        <taxon>Fabales</taxon>
        <taxon>Fabaceae</taxon>
        <taxon>Papilionoideae</taxon>
        <taxon>50 kb inversion clade</taxon>
        <taxon>NPAAA clade</taxon>
        <taxon>Hologalegina</taxon>
        <taxon>IRL clade</taxon>
        <taxon>Fabeae</taxon>
        <taxon>Lathyrus</taxon>
    </lineage>
</organism>
<sequence length="158" mass="18283">KNVIFSSIKITPTLYSSPISLFQYSPYLYFIMDSTNPNNEANSSTPPTQIENTFKLNPNAQEWTRVKQEDRCLFLTLSKHNTSTTTRDIHTYFTKTYGDCLQSIVMFGGQDSPLCAKVLFKSSIIPMMFLDRSNEVYIHIKGQRVLCKKYDPKKKQHH</sequence>
<comment type="caution">
    <text evidence="1">The sequence shown here is derived from an EMBL/GenBank/DDBJ whole genome shotgun (WGS) entry which is preliminary data.</text>
</comment>
<accession>A0A9D5AY46</accession>
<dbReference type="Proteomes" id="UP001058974">
    <property type="component" value="Chromosome 4"/>
</dbReference>
<reference evidence="1 2" key="1">
    <citation type="journal article" date="2022" name="Nat. Genet.">
        <title>Improved pea reference genome and pan-genome highlight genomic features and evolutionary characteristics.</title>
        <authorList>
            <person name="Yang T."/>
            <person name="Liu R."/>
            <person name="Luo Y."/>
            <person name="Hu S."/>
            <person name="Wang D."/>
            <person name="Wang C."/>
            <person name="Pandey M.K."/>
            <person name="Ge S."/>
            <person name="Xu Q."/>
            <person name="Li N."/>
            <person name="Li G."/>
            <person name="Huang Y."/>
            <person name="Saxena R.K."/>
            <person name="Ji Y."/>
            <person name="Li M."/>
            <person name="Yan X."/>
            <person name="He Y."/>
            <person name="Liu Y."/>
            <person name="Wang X."/>
            <person name="Xiang C."/>
            <person name="Varshney R.K."/>
            <person name="Ding H."/>
            <person name="Gao S."/>
            <person name="Zong X."/>
        </authorList>
    </citation>
    <scope>NUCLEOTIDE SEQUENCE [LARGE SCALE GENOMIC DNA]</scope>
    <source>
        <strain evidence="1 2">cv. Zhongwan 6</strain>
    </source>
</reference>
<protein>
    <submittedName>
        <fullName evidence="1">Uncharacterized protein</fullName>
    </submittedName>
</protein>
<dbReference type="Gramene" id="Psat04G0637400-T1">
    <property type="protein sequence ID" value="KAI5423381.1"/>
    <property type="gene ID" value="KIW84_046374"/>
</dbReference>
<proteinExistence type="predicted"/>
<feature type="non-terminal residue" evidence="1">
    <location>
        <position position="158"/>
    </location>
</feature>
<dbReference type="AlphaFoldDB" id="A0A9D5AY46"/>
<dbReference type="PANTHER" id="PTHR33527:SF45">
    <property type="entry name" value="RRM DOMAIN-CONTAINING PROTEIN"/>
    <property type="match status" value="1"/>
</dbReference>
<evidence type="ECO:0000313" key="2">
    <source>
        <dbReference type="Proteomes" id="UP001058974"/>
    </source>
</evidence>
<dbReference type="EMBL" id="JAMSHJ010000004">
    <property type="protein sequence ID" value="KAI5423381.1"/>
    <property type="molecule type" value="Genomic_DNA"/>
</dbReference>
<evidence type="ECO:0000313" key="1">
    <source>
        <dbReference type="EMBL" id="KAI5423381.1"/>
    </source>
</evidence>
<gene>
    <name evidence="1" type="ORF">KIW84_046374</name>
</gene>
<keyword evidence="2" id="KW-1185">Reference proteome</keyword>
<name>A0A9D5AY46_PEA</name>